<feature type="region of interest" description="Disordered" evidence="1">
    <location>
        <begin position="210"/>
        <end position="231"/>
    </location>
</feature>
<evidence type="ECO:0000313" key="4">
    <source>
        <dbReference type="Proteomes" id="UP000694548"/>
    </source>
</evidence>
<dbReference type="GeneTree" id="ENSGT00940000163420"/>
<reference evidence="3" key="2">
    <citation type="submission" date="2025-08" db="UniProtKB">
        <authorList>
            <consortium name="Ensembl"/>
        </authorList>
    </citation>
    <scope>IDENTIFICATION</scope>
</reference>
<gene>
    <name evidence="3" type="primary">arhgef33</name>
</gene>
<feature type="compositionally biased region" description="Polar residues" evidence="1">
    <location>
        <begin position="766"/>
        <end position="783"/>
    </location>
</feature>
<dbReference type="AlphaFoldDB" id="A0A8C6NNC0"/>
<dbReference type="SMART" id="SM00325">
    <property type="entry name" value="RhoGEF"/>
    <property type="match status" value="1"/>
</dbReference>
<protein>
    <submittedName>
        <fullName evidence="3">Rho guanine nucleotide exchange factor (GEF) 33</fullName>
    </submittedName>
</protein>
<dbReference type="Proteomes" id="UP000694548">
    <property type="component" value="Chromosome sgr03"/>
</dbReference>
<feature type="domain" description="DH" evidence="2">
    <location>
        <begin position="291"/>
        <end position="476"/>
    </location>
</feature>
<dbReference type="PROSITE" id="PS50010">
    <property type="entry name" value="DH_2"/>
    <property type="match status" value="1"/>
</dbReference>
<accession>A0A8C6NNC0</accession>
<dbReference type="PANTHER" id="PTHR46944:SF1">
    <property type="entry name" value="RHO GUANINE NUCLEOTIDE EXCHANGE FACTOR 33"/>
    <property type="match status" value="1"/>
</dbReference>
<feature type="compositionally biased region" description="Basic and acidic residues" evidence="1">
    <location>
        <begin position="807"/>
        <end position="833"/>
    </location>
</feature>
<name>A0A8C6NNC0_NOTFU</name>
<feature type="region of interest" description="Disordered" evidence="1">
    <location>
        <begin position="39"/>
        <end position="71"/>
    </location>
</feature>
<evidence type="ECO:0000256" key="1">
    <source>
        <dbReference type="SAM" id="MobiDB-lite"/>
    </source>
</evidence>
<dbReference type="InterPro" id="IPR042849">
    <property type="entry name" value="ARHGEF33"/>
</dbReference>
<feature type="region of interest" description="Disordered" evidence="1">
    <location>
        <begin position="570"/>
        <end position="597"/>
    </location>
</feature>
<feature type="region of interest" description="Disordered" evidence="1">
    <location>
        <begin position="260"/>
        <end position="290"/>
    </location>
</feature>
<dbReference type="InterPro" id="IPR035899">
    <property type="entry name" value="DBL_dom_sf"/>
</dbReference>
<feature type="region of interest" description="Disordered" evidence="1">
    <location>
        <begin position="759"/>
        <end position="887"/>
    </location>
</feature>
<dbReference type="PANTHER" id="PTHR46944">
    <property type="entry name" value="RHO GUANINE NUCLEOTIDE EXCHANGE FACTOR 33"/>
    <property type="match status" value="1"/>
</dbReference>
<organism evidence="3 4">
    <name type="scientific">Nothobranchius furzeri</name>
    <name type="common">Turquoise killifish</name>
    <dbReference type="NCBI Taxonomy" id="105023"/>
    <lineage>
        <taxon>Eukaryota</taxon>
        <taxon>Metazoa</taxon>
        <taxon>Chordata</taxon>
        <taxon>Craniata</taxon>
        <taxon>Vertebrata</taxon>
        <taxon>Euteleostomi</taxon>
        <taxon>Actinopterygii</taxon>
        <taxon>Neopterygii</taxon>
        <taxon>Teleostei</taxon>
        <taxon>Neoteleostei</taxon>
        <taxon>Acanthomorphata</taxon>
        <taxon>Ovalentaria</taxon>
        <taxon>Atherinomorphae</taxon>
        <taxon>Cyprinodontiformes</taxon>
        <taxon>Nothobranchiidae</taxon>
        <taxon>Nothobranchius</taxon>
    </lineage>
</organism>
<reference evidence="3" key="1">
    <citation type="submission" date="2014-08" db="EMBL/GenBank/DDBJ databases">
        <authorList>
            <person name="Senf B."/>
            <person name="Petzold A."/>
            <person name="Downie B.R."/>
            <person name="Koch P."/>
            <person name="Platzer M."/>
        </authorList>
    </citation>
    <scope>NUCLEOTIDE SEQUENCE [LARGE SCALE GENOMIC DNA]</scope>
    <source>
        <strain evidence="3">GRZ</strain>
    </source>
</reference>
<feature type="compositionally biased region" description="Basic and acidic residues" evidence="1">
    <location>
        <begin position="845"/>
        <end position="870"/>
    </location>
</feature>
<dbReference type="Ensembl" id="ENSNFUT00015014268.1">
    <property type="protein sequence ID" value="ENSNFUP00015013583.1"/>
    <property type="gene ID" value="ENSNFUG00015006658.1"/>
</dbReference>
<dbReference type="SUPFAM" id="SSF48065">
    <property type="entry name" value="DBL homology domain (DH-domain)"/>
    <property type="match status" value="1"/>
</dbReference>
<feature type="compositionally biased region" description="Polar residues" evidence="1">
    <location>
        <begin position="214"/>
        <end position="231"/>
    </location>
</feature>
<dbReference type="GO" id="GO:0005085">
    <property type="term" value="F:guanyl-nucleotide exchange factor activity"/>
    <property type="evidence" value="ECO:0007669"/>
    <property type="project" value="InterPro"/>
</dbReference>
<evidence type="ECO:0000259" key="2">
    <source>
        <dbReference type="PROSITE" id="PS50010"/>
    </source>
</evidence>
<keyword evidence="4" id="KW-1185">Reference proteome</keyword>
<dbReference type="Gene3D" id="1.20.900.10">
    <property type="entry name" value="Dbl homology (DH) domain"/>
    <property type="match status" value="1"/>
</dbReference>
<sequence length="887" mass="100239">MLWWGETERSEQKITFLRGEKHSGGADCSCLELDEDLRRTSTKQERKEQDYLKMEDDGTETETRTEDQAEGVKENVEEYFPETSQLQGFLVELRDGLHAALTELSELSLRDRDLEEKFHAHQTDTDDKIMGLKNSLNTFKEELNVALFHIKEVSSRQKEVQKRMEQLPFENKDIISAPHSSRKSSRTDVLTPSGDEHICALSQSELSVFPTLPHSESPQRSNTSTQSERLSQNQIHSLMNDASLTYIFFLHVAASTSDQEAQQLQKTPTWGEKPNSRDEMNVPNSQNENNKRQRAALELLESERVYVSHLSLLLKANISFNGSEAMTSKDKRPFPSSLRFLIQQHLELLHTLQERVLRCQWQGIMGDVFMRLTSKESDFLDFYVSYLKELPDCLSVVTMLSSNSIKSSAFAECDIMGDESKPSLRTLLLQPVQRIPEYLLLLQGLLRQTDADHPDYYLLLVCIQQFRSFTAQYHHLLQHNQELLLLNRKEFKKSTMKQLLKTVESGIQTNDIGSPYPGSNAMLEHSNRVKHRKQCLLEQIQSNRLPDWDRYQDPGSHCYDTEWLPQLPLFTPDLDSRNPKPTGLGSIPESDISERSCPHNLPSRPAEFRQVQPGSALADALGEFLLPPDPPGMESLYEEDGDPHLFDRCSSASSDSSIDIAFVKYPKSPTHAVAANVPKTRDMFGNGGSQGHAYSKLPNRGCVSPDEAVMTRRNLHRPLQASQRKSKSLNGLQMENTVSSLDGGPLSDHIQRVGLGSHAKLERQGSKGSKSSTPSHKVQNPLGNTDKHSPDLHGLLSIDSGIQSWGDETKWKSGTEENQHTPFSERSRKDKGGFRSSFKKLFRKKTSDEKKEKGGEKSPESQNNAEHESVGKTPNLVHLEINRGTAV</sequence>
<dbReference type="Pfam" id="PF00621">
    <property type="entry name" value="RhoGEF"/>
    <property type="match status" value="1"/>
</dbReference>
<evidence type="ECO:0000313" key="3">
    <source>
        <dbReference type="Ensembl" id="ENSNFUP00015013583.1"/>
    </source>
</evidence>
<dbReference type="InterPro" id="IPR000219">
    <property type="entry name" value="DH_dom"/>
</dbReference>
<feature type="region of interest" description="Disordered" evidence="1">
    <location>
        <begin position="171"/>
        <end position="193"/>
    </location>
</feature>
<proteinExistence type="predicted"/>
<reference evidence="3" key="3">
    <citation type="submission" date="2025-09" db="UniProtKB">
        <authorList>
            <consortium name="Ensembl"/>
        </authorList>
    </citation>
    <scope>IDENTIFICATION</scope>
</reference>